<protein>
    <submittedName>
        <fullName evidence="1">Uncharacterized protein</fullName>
    </submittedName>
</protein>
<accession>A0A7J9ANA5</accession>
<reference evidence="1 2" key="1">
    <citation type="journal article" date="2019" name="Genome Biol. Evol.">
        <title>Insights into the evolution of the New World diploid cottons (Gossypium, subgenus Houzingenia) based on genome sequencing.</title>
        <authorList>
            <person name="Grover C.E."/>
            <person name="Arick M.A. 2nd"/>
            <person name="Thrash A."/>
            <person name="Conover J.L."/>
            <person name="Sanders W.S."/>
            <person name="Peterson D.G."/>
            <person name="Frelichowski J.E."/>
            <person name="Scheffler J.A."/>
            <person name="Scheffler B.E."/>
            <person name="Wendel J.F."/>
        </authorList>
    </citation>
    <scope>NUCLEOTIDE SEQUENCE [LARGE SCALE GENOMIC DNA]</scope>
    <source>
        <strain evidence="1">4</strain>
        <tissue evidence="1">Leaf</tissue>
    </source>
</reference>
<keyword evidence="2" id="KW-1185">Reference proteome</keyword>
<evidence type="ECO:0000313" key="1">
    <source>
        <dbReference type="EMBL" id="MBA0724904.1"/>
    </source>
</evidence>
<gene>
    <name evidence="1" type="ORF">Golax_021551</name>
</gene>
<dbReference type="PANTHER" id="PTHR46250">
    <property type="entry name" value="MYB/SANT-LIKE DNA-BINDING DOMAIN PROTEIN-RELATED"/>
    <property type="match status" value="1"/>
</dbReference>
<dbReference type="AlphaFoldDB" id="A0A7J9ANA5"/>
<proteinExistence type="predicted"/>
<evidence type="ECO:0000313" key="2">
    <source>
        <dbReference type="Proteomes" id="UP000593574"/>
    </source>
</evidence>
<sequence>MVELCNIGTYNTDTRFKTDYLNELERMLEKFLPHAMLKAKPNLELRIRTLKKD</sequence>
<dbReference type="PANTHER" id="PTHR46250:SF17">
    <property type="entry name" value="MYB_SANT-LIKE DOMAIN-CONTAINING PROTEIN"/>
    <property type="match status" value="1"/>
</dbReference>
<dbReference type="Proteomes" id="UP000593574">
    <property type="component" value="Unassembled WGS sequence"/>
</dbReference>
<name>A0A7J9ANA5_9ROSI</name>
<dbReference type="EMBL" id="JABEZV010000011">
    <property type="protein sequence ID" value="MBA0724904.1"/>
    <property type="molecule type" value="Genomic_DNA"/>
</dbReference>
<organism evidence="1 2">
    <name type="scientific">Gossypium laxum</name>
    <dbReference type="NCBI Taxonomy" id="34288"/>
    <lineage>
        <taxon>Eukaryota</taxon>
        <taxon>Viridiplantae</taxon>
        <taxon>Streptophyta</taxon>
        <taxon>Embryophyta</taxon>
        <taxon>Tracheophyta</taxon>
        <taxon>Spermatophyta</taxon>
        <taxon>Magnoliopsida</taxon>
        <taxon>eudicotyledons</taxon>
        <taxon>Gunneridae</taxon>
        <taxon>Pentapetalae</taxon>
        <taxon>rosids</taxon>
        <taxon>malvids</taxon>
        <taxon>Malvales</taxon>
        <taxon>Malvaceae</taxon>
        <taxon>Malvoideae</taxon>
        <taxon>Gossypium</taxon>
    </lineage>
</organism>
<comment type="caution">
    <text evidence="1">The sequence shown here is derived from an EMBL/GenBank/DDBJ whole genome shotgun (WGS) entry which is preliminary data.</text>
</comment>